<evidence type="ECO:0000313" key="3">
    <source>
        <dbReference type="Proteomes" id="UP001595752"/>
    </source>
</evidence>
<evidence type="ECO:0000313" key="2">
    <source>
        <dbReference type="EMBL" id="MFC3886406.1"/>
    </source>
</evidence>
<dbReference type="InterPro" id="IPR000182">
    <property type="entry name" value="GNAT_dom"/>
</dbReference>
<protein>
    <submittedName>
        <fullName evidence="2">GNAT family N-acetyltransferase</fullName>
        <ecNumber evidence="2">2.3.-.-</ecNumber>
    </submittedName>
</protein>
<dbReference type="Proteomes" id="UP001595752">
    <property type="component" value="Unassembled WGS sequence"/>
</dbReference>
<dbReference type="SUPFAM" id="SSF55729">
    <property type="entry name" value="Acyl-CoA N-acyltransferases (Nat)"/>
    <property type="match status" value="1"/>
</dbReference>
<dbReference type="Gene3D" id="3.40.630.30">
    <property type="match status" value="1"/>
</dbReference>
<dbReference type="EC" id="2.3.-.-" evidence="2"/>
<comment type="caution">
    <text evidence="2">The sequence shown here is derived from an EMBL/GenBank/DDBJ whole genome shotgun (WGS) entry which is preliminary data.</text>
</comment>
<reference evidence="3" key="1">
    <citation type="journal article" date="2019" name="Int. J. Syst. Evol. Microbiol.">
        <title>The Global Catalogue of Microorganisms (GCM) 10K type strain sequencing project: providing services to taxonomists for standard genome sequencing and annotation.</title>
        <authorList>
            <consortium name="The Broad Institute Genomics Platform"/>
            <consortium name="The Broad Institute Genome Sequencing Center for Infectious Disease"/>
            <person name="Wu L."/>
            <person name="Ma J."/>
        </authorList>
    </citation>
    <scope>NUCLEOTIDE SEQUENCE [LARGE SCALE GENOMIC DNA]</scope>
    <source>
        <strain evidence="3">CCUG 61889</strain>
    </source>
</reference>
<name>A0ABV8B7V3_9BACI</name>
<accession>A0ABV8B7V3</accession>
<sequence length="147" mass="16851">MEKIVRLATKNDVDSVKAFLQKVDIEISGLEDYIEYFVLMEDDQQNLLATVGFQPIDGDGLLRSLVVTPSLKERDILVLFQAIMTVAEEKGMRHLYLATNKTASISFFELLKFREILYNQLPSCIREGSYIEIKEKGPSLHIMEYTL</sequence>
<dbReference type="EMBL" id="JBHRZT010000073">
    <property type="protein sequence ID" value="MFC3886406.1"/>
    <property type="molecule type" value="Genomic_DNA"/>
</dbReference>
<keyword evidence="2" id="KW-0012">Acyltransferase</keyword>
<organism evidence="2 3">
    <name type="scientific">Bacillus songklensis</name>
    <dbReference type="NCBI Taxonomy" id="1069116"/>
    <lineage>
        <taxon>Bacteria</taxon>
        <taxon>Bacillati</taxon>
        <taxon>Bacillota</taxon>
        <taxon>Bacilli</taxon>
        <taxon>Bacillales</taxon>
        <taxon>Bacillaceae</taxon>
        <taxon>Bacillus</taxon>
    </lineage>
</organism>
<dbReference type="RefSeq" id="WP_377918831.1">
    <property type="nucleotide sequence ID" value="NZ_JBHRZT010000073.1"/>
</dbReference>
<dbReference type="PROSITE" id="PS51186">
    <property type="entry name" value="GNAT"/>
    <property type="match status" value="1"/>
</dbReference>
<keyword evidence="3" id="KW-1185">Reference proteome</keyword>
<dbReference type="GO" id="GO:0016746">
    <property type="term" value="F:acyltransferase activity"/>
    <property type="evidence" value="ECO:0007669"/>
    <property type="project" value="UniProtKB-KW"/>
</dbReference>
<dbReference type="InterPro" id="IPR016181">
    <property type="entry name" value="Acyl_CoA_acyltransferase"/>
</dbReference>
<proteinExistence type="predicted"/>
<gene>
    <name evidence="2" type="ORF">ACFOU2_24120</name>
</gene>
<keyword evidence="2" id="KW-0808">Transferase</keyword>
<feature type="domain" description="N-acetyltransferase" evidence="1">
    <location>
        <begin position="3"/>
        <end position="147"/>
    </location>
</feature>
<evidence type="ECO:0000259" key="1">
    <source>
        <dbReference type="PROSITE" id="PS51186"/>
    </source>
</evidence>